<accession>A0A7W7KD96</accession>
<keyword evidence="2" id="KW-1185">Reference proteome</keyword>
<sequence length="100" mass="11214">MEDFAQIQERLLDVASRRSPDKAYEGLSPSQIVEPAAIARTTLYSRRDFKDAPLRAITLRQVKRQGTVATLTSSLPMDLSRTLMVYANRTLALSLAICWS</sequence>
<dbReference type="AlphaFoldDB" id="A0A7W7KD96"/>
<dbReference type="RefSeq" id="WP_184249822.1">
    <property type="nucleotide sequence ID" value="NZ_JACHLR010000027.1"/>
</dbReference>
<evidence type="ECO:0000313" key="1">
    <source>
        <dbReference type="EMBL" id="MBB4860651.1"/>
    </source>
</evidence>
<protein>
    <submittedName>
        <fullName evidence="1">Uncharacterized protein</fullName>
    </submittedName>
</protein>
<organism evidence="1 2">
    <name type="scientific">Novosphingobium chloroacetimidivorans</name>
    <dbReference type="NCBI Taxonomy" id="1428314"/>
    <lineage>
        <taxon>Bacteria</taxon>
        <taxon>Pseudomonadati</taxon>
        <taxon>Pseudomonadota</taxon>
        <taxon>Alphaproteobacteria</taxon>
        <taxon>Sphingomonadales</taxon>
        <taxon>Sphingomonadaceae</taxon>
        <taxon>Novosphingobium</taxon>
    </lineage>
</organism>
<dbReference type="EMBL" id="JACHLR010000027">
    <property type="protein sequence ID" value="MBB4860651.1"/>
    <property type="molecule type" value="Genomic_DNA"/>
</dbReference>
<gene>
    <name evidence="1" type="ORF">HNO88_003995</name>
</gene>
<comment type="caution">
    <text evidence="1">The sequence shown here is derived from an EMBL/GenBank/DDBJ whole genome shotgun (WGS) entry which is preliminary data.</text>
</comment>
<proteinExistence type="predicted"/>
<evidence type="ECO:0000313" key="2">
    <source>
        <dbReference type="Proteomes" id="UP000555448"/>
    </source>
</evidence>
<reference evidence="1 2" key="1">
    <citation type="submission" date="2020-08" db="EMBL/GenBank/DDBJ databases">
        <title>Functional genomics of gut bacteria from endangered species of beetles.</title>
        <authorList>
            <person name="Carlos-Shanley C."/>
        </authorList>
    </citation>
    <scope>NUCLEOTIDE SEQUENCE [LARGE SCALE GENOMIC DNA]</scope>
    <source>
        <strain evidence="1 2">S00245</strain>
    </source>
</reference>
<name>A0A7W7KD96_9SPHN</name>
<dbReference type="Proteomes" id="UP000555448">
    <property type="component" value="Unassembled WGS sequence"/>
</dbReference>